<evidence type="ECO:0000256" key="5">
    <source>
        <dbReference type="ARBA" id="ARBA00023136"/>
    </source>
</evidence>
<proteinExistence type="predicted"/>
<organism evidence="7 8">
    <name type="scientific">Salicibibacter halophilus</name>
    <dbReference type="NCBI Taxonomy" id="2502791"/>
    <lineage>
        <taxon>Bacteria</taxon>
        <taxon>Bacillati</taxon>
        <taxon>Bacillota</taxon>
        <taxon>Bacilli</taxon>
        <taxon>Bacillales</taxon>
        <taxon>Bacillaceae</taxon>
        <taxon>Salicibibacter</taxon>
    </lineage>
</organism>
<accession>A0A514LLQ9</accession>
<dbReference type="EMBL" id="CP035485">
    <property type="protein sequence ID" value="QDI92733.1"/>
    <property type="molecule type" value="Genomic_DNA"/>
</dbReference>
<evidence type="ECO:0000256" key="4">
    <source>
        <dbReference type="ARBA" id="ARBA00022989"/>
    </source>
</evidence>
<sequence>MNRLPCTDRRCPMAKKIVKRMIQSTWEYRLFDIAAQMAYYFLLALFPLLIVLLSILHFFPVGVHDVLVLIQPYVPEQLLSFIAANLSDVLDVRRTETLSISTLVTVWMTLMGSFAVIRAVNSAYQFPDPPFIRMVLVGFVLVFTLLTAVIVSLLFPVFGEPIGRFIFTLLGLEESMQIFWSFIRWGISFLVVGVVLLILYIIVPSQRMSWRDTWPGALFATVGWQAASLGFSYFNQWNDYTIIYGGLGTIIGLMVWFFLTAFMILLGAQLNAVMMDIHRVDKR</sequence>
<feature type="transmembrane region" description="Helical" evidence="6">
    <location>
        <begin position="38"/>
        <end position="59"/>
    </location>
</feature>
<feature type="transmembrane region" description="Helical" evidence="6">
    <location>
        <begin position="98"/>
        <end position="120"/>
    </location>
</feature>
<feature type="transmembrane region" description="Helical" evidence="6">
    <location>
        <begin position="240"/>
        <end position="266"/>
    </location>
</feature>
<evidence type="ECO:0000256" key="1">
    <source>
        <dbReference type="ARBA" id="ARBA00004651"/>
    </source>
</evidence>
<reference evidence="8" key="1">
    <citation type="submission" date="2019-01" db="EMBL/GenBank/DDBJ databases">
        <title>Genomic analysis of Salicibibacter sp. NKC3-5.</title>
        <authorList>
            <person name="Oh Y.J."/>
        </authorList>
    </citation>
    <scope>NUCLEOTIDE SEQUENCE [LARGE SCALE GENOMIC DNA]</scope>
    <source>
        <strain evidence="8">NKC3-5</strain>
    </source>
</reference>
<feature type="transmembrane region" description="Helical" evidence="6">
    <location>
        <begin position="178"/>
        <end position="202"/>
    </location>
</feature>
<dbReference type="InterPro" id="IPR017039">
    <property type="entry name" value="Virul_fac_BrkB"/>
</dbReference>
<feature type="transmembrane region" description="Helical" evidence="6">
    <location>
        <begin position="132"/>
        <end position="158"/>
    </location>
</feature>
<name>A0A514LLQ9_9BACI</name>
<protein>
    <submittedName>
        <fullName evidence="7">YihY/virulence factor BrkB family protein</fullName>
    </submittedName>
</protein>
<evidence type="ECO:0000313" key="7">
    <source>
        <dbReference type="EMBL" id="QDI92733.1"/>
    </source>
</evidence>
<keyword evidence="8" id="KW-1185">Reference proteome</keyword>
<comment type="subcellular location">
    <subcellularLocation>
        <location evidence="1">Cell membrane</location>
        <topology evidence="1">Multi-pass membrane protein</topology>
    </subcellularLocation>
</comment>
<dbReference type="AlphaFoldDB" id="A0A514LLQ9"/>
<evidence type="ECO:0000256" key="2">
    <source>
        <dbReference type="ARBA" id="ARBA00022475"/>
    </source>
</evidence>
<evidence type="ECO:0000256" key="3">
    <source>
        <dbReference type="ARBA" id="ARBA00022692"/>
    </source>
</evidence>
<dbReference type="GO" id="GO:0005886">
    <property type="term" value="C:plasma membrane"/>
    <property type="evidence" value="ECO:0007669"/>
    <property type="project" value="UniProtKB-SubCell"/>
</dbReference>
<keyword evidence="4 6" id="KW-1133">Transmembrane helix</keyword>
<keyword evidence="5 6" id="KW-0472">Membrane</keyword>
<dbReference type="PANTHER" id="PTHR30213:SF0">
    <property type="entry name" value="UPF0761 MEMBRANE PROTEIN YIHY"/>
    <property type="match status" value="1"/>
</dbReference>
<keyword evidence="2" id="KW-1003">Cell membrane</keyword>
<dbReference type="Pfam" id="PF03631">
    <property type="entry name" value="Virul_fac_BrkB"/>
    <property type="match status" value="1"/>
</dbReference>
<evidence type="ECO:0000313" key="8">
    <source>
        <dbReference type="Proteomes" id="UP000319756"/>
    </source>
</evidence>
<feature type="transmembrane region" description="Helical" evidence="6">
    <location>
        <begin position="214"/>
        <end position="234"/>
    </location>
</feature>
<keyword evidence="3 6" id="KW-0812">Transmembrane</keyword>
<dbReference type="KEGG" id="sale:EPH95_17345"/>
<dbReference type="Proteomes" id="UP000319756">
    <property type="component" value="Chromosome"/>
</dbReference>
<evidence type="ECO:0000256" key="6">
    <source>
        <dbReference type="SAM" id="Phobius"/>
    </source>
</evidence>
<dbReference type="PIRSF" id="PIRSF035875">
    <property type="entry name" value="RNase_BN"/>
    <property type="match status" value="1"/>
</dbReference>
<dbReference type="NCBIfam" id="TIGR00765">
    <property type="entry name" value="yihY_not_rbn"/>
    <property type="match status" value="1"/>
</dbReference>
<dbReference type="PANTHER" id="PTHR30213">
    <property type="entry name" value="INNER MEMBRANE PROTEIN YHJD"/>
    <property type="match status" value="1"/>
</dbReference>
<gene>
    <name evidence="7" type="ORF">EPH95_17345</name>
</gene>